<protein>
    <submittedName>
        <fullName evidence="2">Uncharacterized protein</fullName>
    </submittedName>
</protein>
<keyword evidence="1" id="KW-1133">Transmembrane helix</keyword>
<comment type="caution">
    <text evidence="2">The sequence shown here is derived from an EMBL/GenBank/DDBJ whole genome shotgun (WGS) entry which is preliminary data.</text>
</comment>
<feature type="transmembrane region" description="Helical" evidence="1">
    <location>
        <begin position="158"/>
        <end position="181"/>
    </location>
</feature>
<dbReference type="GeneID" id="63843820"/>
<name>A0A9P4L8U1_9PLEO</name>
<feature type="transmembrane region" description="Helical" evidence="1">
    <location>
        <begin position="73"/>
        <end position="96"/>
    </location>
</feature>
<sequence length="218" mass="24240">MGTTTDKRLSRPIVHTPRFQQATRPPIVLWVQPMKITMLERGPARLGHGRNSIESTARLLAVTRSDHTRLFSIVDIASISVAPMSMMVASASVYFFACMQGAKGVNSSVSFAYSSLLLCFAYSYCQKASVGLMPSSPTSFSDLSSSGDAMRCWNTKYLYYRLISLSFFSFQIVLLHVTAILNEHSNLHPAYQVLIHFHCLSFSRASCMPAAERQVLLL</sequence>
<feature type="transmembrane region" description="Helical" evidence="1">
    <location>
        <begin position="108"/>
        <end position="125"/>
    </location>
</feature>
<dbReference type="AlphaFoldDB" id="A0A9P4L8U1"/>
<evidence type="ECO:0000313" key="2">
    <source>
        <dbReference type="EMBL" id="KAF1845707.1"/>
    </source>
</evidence>
<keyword evidence="1" id="KW-0812">Transmembrane</keyword>
<proteinExistence type="predicted"/>
<dbReference type="RefSeq" id="XP_040788270.1">
    <property type="nucleotide sequence ID" value="XM_040926569.1"/>
</dbReference>
<dbReference type="EMBL" id="ML976616">
    <property type="protein sequence ID" value="KAF1845707.1"/>
    <property type="molecule type" value="Genomic_DNA"/>
</dbReference>
<organism evidence="2 3">
    <name type="scientific">Cucurbitaria berberidis CBS 394.84</name>
    <dbReference type="NCBI Taxonomy" id="1168544"/>
    <lineage>
        <taxon>Eukaryota</taxon>
        <taxon>Fungi</taxon>
        <taxon>Dikarya</taxon>
        <taxon>Ascomycota</taxon>
        <taxon>Pezizomycotina</taxon>
        <taxon>Dothideomycetes</taxon>
        <taxon>Pleosporomycetidae</taxon>
        <taxon>Pleosporales</taxon>
        <taxon>Pleosporineae</taxon>
        <taxon>Cucurbitariaceae</taxon>
        <taxon>Cucurbitaria</taxon>
    </lineage>
</organism>
<dbReference type="Proteomes" id="UP000800039">
    <property type="component" value="Unassembled WGS sequence"/>
</dbReference>
<accession>A0A9P4L8U1</accession>
<gene>
    <name evidence="2" type="ORF">K460DRAFT_113514</name>
</gene>
<keyword evidence="3" id="KW-1185">Reference proteome</keyword>
<evidence type="ECO:0000313" key="3">
    <source>
        <dbReference type="Proteomes" id="UP000800039"/>
    </source>
</evidence>
<evidence type="ECO:0000256" key="1">
    <source>
        <dbReference type="SAM" id="Phobius"/>
    </source>
</evidence>
<reference evidence="2" key="1">
    <citation type="submission" date="2020-01" db="EMBL/GenBank/DDBJ databases">
        <authorList>
            <consortium name="DOE Joint Genome Institute"/>
            <person name="Haridas S."/>
            <person name="Albert R."/>
            <person name="Binder M."/>
            <person name="Bloem J."/>
            <person name="Labutti K."/>
            <person name="Salamov A."/>
            <person name="Andreopoulos B."/>
            <person name="Baker S.E."/>
            <person name="Barry K."/>
            <person name="Bills G."/>
            <person name="Bluhm B.H."/>
            <person name="Cannon C."/>
            <person name="Castanera R."/>
            <person name="Culley D.E."/>
            <person name="Daum C."/>
            <person name="Ezra D."/>
            <person name="Gonzalez J.B."/>
            <person name="Henrissat B."/>
            <person name="Kuo A."/>
            <person name="Liang C."/>
            <person name="Lipzen A."/>
            <person name="Lutzoni F."/>
            <person name="Magnuson J."/>
            <person name="Mondo S."/>
            <person name="Nolan M."/>
            <person name="Ohm R."/>
            <person name="Pangilinan J."/>
            <person name="Park H.-J."/>
            <person name="Ramirez L."/>
            <person name="Alfaro M."/>
            <person name="Sun H."/>
            <person name="Tritt A."/>
            <person name="Yoshinaga Y."/>
            <person name="Zwiers L.-H."/>
            <person name="Turgeon B.G."/>
            <person name="Goodwin S.B."/>
            <person name="Spatafora J.W."/>
            <person name="Crous P.W."/>
            <person name="Grigoriev I.V."/>
        </authorList>
    </citation>
    <scope>NUCLEOTIDE SEQUENCE</scope>
    <source>
        <strain evidence="2">CBS 394.84</strain>
    </source>
</reference>
<keyword evidence="1" id="KW-0472">Membrane</keyword>